<evidence type="ECO:0000313" key="2">
    <source>
        <dbReference type="Proteomes" id="UP000019335"/>
    </source>
</evidence>
<sequence>MHVIRRAVHDRFISGVLRGDETLCKTMKCTKFTTDECGGIDVFMTARLWLIFGPIPSRRTAPRFGSELPSSKIMRVILSLLLLAVATTTTTSALRHPLKHYEEKFRAWIQVSLQGAH</sequence>
<reference evidence="1 2" key="1">
    <citation type="journal article" date="2014" name="Mol. Plant">
        <title>Chromosome Scale Genome Assembly and Transcriptome Profiling of Nannochloropsis gaditana in Nitrogen Depletion.</title>
        <authorList>
            <person name="Corteggiani Carpinelli E."/>
            <person name="Telatin A."/>
            <person name="Vitulo N."/>
            <person name="Forcato C."/>
            <person name="D'Angelo M."/>
            <person name="Schiavon R."/>
            <person name="Vezzi A."/>
            <person name="Giacometti G.M."/>
            <person name="Morosinotto T."/>
            <person name="Valle G."/>
        </authorList>
    </citation>
    <scope>NUCLEOTIDE SEQUENCE [LARGE SCALE GENOMIC DNA]</scope>
    <source>
        <strain evidence="1 2">B-31</strain>
    </source>
</reference>
<gene>
    <name evidence="1" type="ORF">Naga_101841g1</name>
</gene>
<keyword evidence="2" id="KW-1185">Reference proteome</keyword>
<organism evidence="1 2">
    <name type="scientific">Nannochloropsis gaditana</name>
    <dbReference type="NCBI Taxonomy" id="72520"/>
    <lineage>
        <taxon>Eukaryota</taxon>
        <taxon>Sar</taxon>
        <taxon>Stramenopiles</taxon>
        <taxon>Ochrophyta</taxon>
        <taxon>Eustigmatophyceae</taxon>
        <taxon>Eustigmatales</taxon>
        <taxon>Monodopsidaceae</taxon>
        <taxon>Nannochloropsis</taxon>
    </lineage>
</organism>
<evidence type="ECO:0000313" key="1">
    <source>
        <dbReference type="EMBL" id="EWM24127.1"/>
    </source>
</evidence>
<accession>W7TD08</accession>
<dbReference type="EMBL" id="AZIL01001347">
    <property type="protein sequence ID" value="EWM24127.1"/>
    <property type="molecule type" value="Genomic_DNA"/>
</dbReference>
<name>W7TD08_9STRA</name>
<comment type="caution">
    <text evidence="1">The sequence shown here is derived from an EMBL/GenBank/DDBJ whole genome shotgun (WGS) entry which is preliminary data.</text>
</comment>
<dbReference type="AlphaFoldDB" id="W7TD08"/>
<protein>
    <submittedName>
        <fullName evidence="1">Uncharacterized protein</fullName>
    </submittedName>
</protein>
<dbReference type="Proteomes" id="UP000019335">
    <property type="component" value="Chromosome 14"/>
</dbReference>
<proteinExistence type="predicted"/>